<reference evidence="2" key="1">
    <citation type="submission" date="2021-01" db="EMBL/GenBank/DDBJ databases">
        <authorList>
            <person name="Corre E."/>
            <person name="Pelletier E."/>
            <person name="Niang G."/>
            <person name="Scheremetjew M."/>
            <person name="Finn R."/>
            <person name="Kale V."/>
            <person name="Holt S."/>
            <person name="Cochrane G."/>
            <person name="Meng A."/>
            <person name="Brown T."/>
            <person name="Cohen L."/>
        </authorList>
    </citation>
    <scope>NUCLEOTIDE SEQUENCE</scope>
    <source>
        <strain evidence="2">CCMP127</strain>
    </source>
</reference>
<dbReference type="EMBL" id="HBIM01015935">
    <property type="protein sequence ID" value="CAE0415412.1"/>
    <property type="molecule type" value="Transcribed_RNA"/>
</dbReference>
<feature type="compositionally biased region" description="Polar residues" evidence="1">
    <location>
        <begin position="486"/>
        <end position="495"/>
    </location>
</feature>
<evidence type="ECO:0000256" key="1">
    <source>
        <dbReference type="SAM" id="MobiDB-lite"/>
    </source>
</evidence>
<protein>
    <submittedName>
        <fullName evidence="2">Uncharacterized protein</fullName>
    </submittedName>
</protein>
<feature type="compositionally biased region" description="Basic and acidic residues" evidence="1">
    <location>
        <begin position="496"/>
        <end position="513"/>
    </location>
</feature>
<dbReference type="AlphaFoldDB" id="A0A7S3LCW2"/>
<accession>A0A7S3LCW2</accession>
<proteinExistence type="predicted"/>
<feature type="region of interest" description="Disordered" evidence="1">
    <location>
        <begin position="1"/>
        <end position="118"/>
    </location>
</feature>
<organism evidence="2">
    <name type="scientific">Amphora coffeiformis</name>
    <dbReference type="NCBI Taxonomy" id="265554"/>
    <lineage>
        <taxon>Eukaryota</taxon>
        <taxon>Sar</taxon>
        <taxon>Stramenopiles</taxon>
        <taxon>Ochrophyta</taxon>
        <taxon>Bacillariophyta</taxon>
        <taxon>Bacillariophyceae</taxon>
        <taxon>Bacillariophycidae</taxon>
        <taxon>Thalassiophysales</taxon>
        <taxon>Catenulaceae</taxon>
        <taxon>Amphora</taxon>
    </lineage>
</organism>
<name>A0A7S3LCW2_9STRA</name>
<sequence>MSTAQPKIPHRPPRTPDRKIGSRPPRAIRSTPNKKWPAGAFNATTQQHHYHHHGSGADADNRSRGSNTSASDSHATPTSVLLRAGSPLTRDLSDLSGSYMGGNTVSYRGRTPSPSGVPVHVYPSDQSDTSYQRPWRHAHVLSSRGPMHPQPPPDEENVEHYKNQIDLVKKSRVMVGPQGLVEVVAYRTDDSVASDSIDSILNGSQANARGSQQRFPLLILLMDPHRKIYEFEQMWIDIETDTVRDVLHALQLSLSDRWRQDYDGLFQVRNQTFNQLIHILNVEKYGVQPLEVWIAKPWAMSAKATIQYANSLLQHLTHLNILSYISNKDYPHTKIYGNTSSSSSVAIKDSEAILTFTTDAASRMYVPGGTVLQHHHAHQFLSFSPPFEPLPKMDILTANALNSSDDVASMISDIQNSSMGSSCGDSMDGCRAVSPLSRTPEDSVLESEPSIIKEITSKPSPRSQLPKPVIQRPKPVPPITPMVPQATFSDSQSSLSEKRVQREQTKIDPKVEGPNRSRISMLFCCRSERENDRPVDSLQRNPTLETVTEWVPYWEDGSAASAISDSRPLLRGGTSDAHIVARTGSRTRSDWC</sequence>
<gene>
    <name evidence="2" type="ORF">ACOF00016_LOCUS12524</name>
</gene>
<feature type="region of interest" description="Disordered" evidence="1">
    <location>
        <begin position="418"/>
        <end position="513"/>
    </location>
</feature>
<feature type="compositionally biased region" description="Low complexity" evidence="1">
    <location>
        <begin position="418"/>
        <end position="430"/>
    </location>
</feature>
<evidence type="ECO:0000313" key="2">
    <source>
        <dbReference type="EMBL" id="CAE0415412.1"/>
    </source>
</evidence>
<feature type="compositionally biased region" description="Polar residues" evidence="1">
    <location>
        <begin position="64"/>
        <end position="79"/>
    </location>
</feature>